<feature type="compositionally biased region" description="Low complexity" evidence="1">
    <location>
        <begin position="31"/>
        <end position="45"/>
    </location>
</feature>
<evidence type="ECO:0000313" key="2">
    <source>
        <dbReference type="EMBL" id="KKD57683.1"/>
    </source>
</evidence>
<reference evidence="2 3" key="1">
    <citation type="submission" date="2015-03" db="EMBL/GenBank/DDBJ databases">
        <title>Draft genome of Stenotrophomonas maltophila isolated from urine specimen.</title>
        <authorList>
            <person name="Murugan N."/>
            <person name="Malathi J."/>
            <person name="Umashankar V."/>
            <person name="Madhavan H."/>
        </authorList>
    </citation>
    <scope>NUCLEOTIDE SEQUENCE [LARGE SCALE GENOMIC DNA]</scope>
    <source>
        <strain evidence="2 3">JMNMN1</strain>
    </source>
</reference>
<feature type="region of interest" description="Disordered" evidence="1">
    <location>
        <begin position="1"/>
        <end position="78"/>
    </location>
</feature>
<dbReference type="EMBL" id="JZRZ01000004">
    <property type="protein sequence ID" value="KKD57683.1"/>
    <property type="molecule type" value="Genomic_DNA"/>
</dbReference>
<protein>
    <submittedName>
        <fullName evidence="2">Uncharacterized protein</fullName>
    </submittedName>
</protein>
<dbReference type="AlphaFoldDB" id="A0A0F5ZPT0"/>
<sequence>MARSPNPRTAGRLQPDRRPRPRRSHAHRPRLPLGALRQHRGAAAGRHGRRARTLRRPGCRYGSSRTLISRGPTPSLPL</sequence>
<feature type="compositionally biased region" description="Basic residues" evidence="1">
    <location>
        <begin position="19"/>
        <end position="30"/>
    </location>
</feature>
<name>A0A0F5ZPT0_STEMA</name>
<comment type="caution">
    <text evidence="2">The sequence shown here is derived from an EMBL/GenBank/DDBJ whole genome shotgun (WGS) entry which is preliminary data.</text>
</comment>
<dbReference type="Proteomes" id="UP000243478">
    <property type="component" value="Unassembled WGS sequence"/>
</dbReference>
<evidence type="ECO:0000256" key="1">
    <source>
        <dbReference type="SAM" id="MobiDB-lite"/>
    </source>
</evidence>
<organism evidence="2 3">
    <name type="scientific">Stenotrophomonas maltophilia</name>
    <name type="common">Pseudomonas maltophilia</name>
    <name type="synonym">Xanthomonas maltophilia</name>
    <dbReference type="NCBI Taxonomy" id="40324"/>
    <lineage>
        <taxon>Bacteria</taxon>
        <taxon>Pseudomonadati</taxon>
        <taxon>Pseudomonadota</taxon>
        <taxon>Gammaproteobacteria</taxon>
        <taxon>Lysobacterales</taxon>
        <taxon>Lysobacteraceae</taxon>
        <taxon>Stenotrophomonas</taxon>
        <taxon>Stenotrophomonas maltophilia group</taxon>
    </lineage>
</organism>
<gene>
    <name evidence="2" type="ORF">VM57_01785</name>
</gene>
<feature type="compositionally biased region" description="Basic residues" evidence="1">
    <location>
        <begin position="46"/>
        <end position="58"/>
    </location>
</feature>
<proteinExistence type="predicted"/>
<accession>A0A0F5ZPT0</accession>
<evidence type="ECO:0000313" key="3">
    <source>
        <dbReference type="Proteomes" id="UP000243478"/>
    </source>
</evidence>